<evidence type="ECO:0000256" key="4">
    <source>
        <dbReference type="PROSITE-ProRule" id="PRU01024"/>
    </source>
</evidence>
<dbReference type="EC" id="2.1.1.-" evidence="6"/>
<protein>
    <submittedName>
        <fullName evidence="6">23S rRNA m(5)U-1939 methyltransferase</fullName>
        <ecNumber evidence="6">2.1.1.-</ecNumber>
    </submittedName>
</protein>
<dbReference type="Pfam" id="PF01938">
    <property type="entry name" value="TRAM"/>
    <property type="match status" value="1"/>
</dbReference>
<dbReference type="OrthoDB" id="9804590at2"/>
<evidence type="ECO:0000313" key="7">
    <source>
        <dbReference type="Proteomes" id="UP000008221"/>
    </source>
</evidence>
<feature type="domain" description="TRAM" evidence="5">
    <location>
        <begin position="1"/>
        <end position="59"/>
    </location>
</feature>
<dbReference type="SUPFAM" id="SSF50249">
    <property type="entry name" value="Nucleic acid-binding proteins"/>
    <property type="match status" value="1"/>
</dbReference>
<sequence length="397" mass="42556">MSAVGDRLELTIGPVAHGGVCVARHQGRVVFVRHTLPGERVVARLIDVRSRFARADVIDVLDPSPHRVAPACPYAIPGGCGGCDWQHAEAAYQRQLKSTVVGEQLTRLAGLQREVAVEPTGTDLGWRTRVQFAVDDQGRAGFHPWRSHAVLPVERCAIAHPAVEALDIEGRRWPAARAVEAAVGVATGSHSVLVTRSDGRRRLIGDRRLIEVVRGRRFRLRPTTFWQVHPAAADLLIGAIVSGVTPAPGERVLDLYAGAGLFAAFLAESVGSSGRVVAVEGDRGAAADASVNLAEFDTVEVRRADVAEFLAAAADRGERFDIVVADPPRTGLGPPNARRICALRPRAIGYVACDPAALARDLAVFSEAGYQAVSVRAFDIFPQTHHVECVAILRPEP</sequence>
<dbReference type="PROSITE" id="PS51687">
    <property type="entry name" value="SAM_MT_RNA_M5U"/>
    <property type="match status" value="1"/>
</dbReference>
<dbReference type="InterPro" id="IPR002792">
    <property type="entry name" value="TRAM_dom"/>
</dbReference>
<feature type="binding site" evidence="4">
    <location>
        <position position="280"/>
    </location>
    <ligand>
        <name>S-adenosyl-L-methionine</name>
        <dbReference type="ChEBI" id="CHEBI:59789"/>
    </ligand>
</feature>
<keyword evidence="7" id="KW-1185">Reference proteome</keyword>
<gene>
    <name evidence="6" type="ordered locus">Acel_1396</name>
</gene>
<dbReference type="PANTHER" id="PTHR11061">
    <property type="entry name" value="RNA M5U METHYLTRANSFERASE"/>
    <property type="match status" value="1"/>
</dbReference>
<dbReference type="InterPro" id="IPR010280">
    <property type="entry name" value="U5_MeTrfase_fam"/>
</dbReference>
<comment type="similarity">
    <text evidence="4">Belongs to the class I-like SAM-binding methyltransferase superfamily. RNA M5U methyltransferase family.</text>
</comment>
<dbReference type="HOGENOM" id="CLU_014689_7_0_11"/>
<dbReference type="SUPFAM" id="SSF53335">
    <property type="entry name" value="S-adenosyl-L-methionine-dependent methyltransferases"/>
    <property type="match status" value="1"/>
</dbReference>
<feature type="binding site" evidence="4">
    <location>
        <position position="227"/>
    </location>
    <ligand>
        <name>S-adenosyl-L-methionine</name>
        <dbReference type="ChEBI" id="CHEBI:59789"/>
    </ligand>
</feature>
<dbReference type="InterPro" id="IPR012340">
    <property type="entry name" value="NA-bd_OB-fold"/>
</dbReference>
<evidence type="ECO:0000256" key="2">
    <source>
        <dbReference type="ARBA" id="ARBA00022679"/>
    </source>
</evidence>
<feature type="binding site" evidence="4">
    <location>
        <position position="326"/>
    </location>
    <ligand>
        <name>S-adenosyl-L-methionine</name>
        <dbReference type="ChEBI" id="CHEBI:59789"/>
    </ligand>
</feature>
<accession>A0LUQ8</accession>
<evidence type="ECO:0000259" key="5">
    <source>
        <dbReference type="PROSITE" id="PS50926"/>
    </source>
</evidence>
<keyword evidence="1 4" id="KW-0489">Methyltransferase</keyword>
<proteinExistence type="inferred from homology"/>
<dbReference type="GO" id="GO:0070475">
    <property type="term" value="P:rRNA base methylation"/>
    <property type="evidence" value="ECO:0007669"/>
    <property type="project" value="TreeGrafter"/>
</dbReference>
<dbReference type="CDD" id="cd02440">
    <property type="entry name" value="AdoMet_MTases"/>
    <property type="match status" value="1"/>
</dbReference>
<dbReference type="FunCoup" id="A0LUQ8">
    <property type="interactions" value="141"/>
</dbReference>
<evidence type="ECO:0000256" key="3">
    <source>
        <dbReference type="ARBA" id="ARBA00022691"/>
    </source>
</evidence>
<dbReference type="InterPro" id="IPR029063">
    <property type="entry name" value="SAM-dependent_MTases_sf"/>
</dbReference>
<dbReference type="RefSeq" id="WP_011720231.1">
    <property type="nucleotide sequence ID" value="NC_008578.1"/>
</dbReference>
<dbReference type="AlphaFoldDB" id="A0LUQ8"/>
<keyword evidence="2 4" id="KW-0808">Transferase</keyword>
<dbReference type="PROSITE" id="PS50926">
    <property type="entry name" value="TRAM"/>
    <property type="match status" value="1"/>
</dbReference>
<reference evidence="6 7" key="1">
    <citation type="journal article" date="2009" name="Genome Res.">
        <title>Complete genome of the cellulolytic thermophile Acidothermus cellulolyticus 11B provides insights into its ecophysiological and evolutionary adaptations.</title>
        <authorList>
            <person name="Barabote R.D."/>
            <person name="Xie G."/>
            <person name="Leu D.H."/>
            <person name="Normand P."/>
            <person name="Necsulea A."/>
            <person name="Daubin V."/>
            <person name="Medigue C."/>
            <person name="Adney W.S."/>
            <person name="Xu X.C."/>
            <person name="Lapidus A."/>
            <person name="Parales R.E."/>
            <person name="Detter C."/>
            <person name="Pujic P."/>
            <person name="Bruce D."/>
            <person name="Lavire C."/>
            <person name="Challacombe J.F."/>
            <person name="Brettin T.S."/>
            <person name="Berry A.M."/>
        </authorList>
    </citation>
    <scope>NUCLEOTIDE SEQUENCE [LARGE SCALE GENOMIC DNA]</scope>
    <source>
        <strain evidence="7">ATCC 43068 / DSM 8971 / 11B</strain>
    </source>
</reference>
<dbReference type="InParanoid" id="A0LUQ8"/>
<organism evidence="6 7">
    <name type="scientific">Acidothermus cellulolyticus (strain ATCC 43068 / DSM 8971 / 11B)</name>
    <dbReference type="NCBI Taxonomy" id="351607"/>
    <lineage>
        <taxon>Bacteria</taxon>
        <taxon>Bacillati</taxon>
        <taxon>Actinomycetota</taxon>
        <taxon>Actinomycetes</taxon>
        <taxon>Acidothermales</taxon>
        <taxon>Acidothermaceae</taxon>
        <taxon>Acidothermus</taxon>
    </lineage>
</organism>
<dbReference type="Gene3D" id="2.40.50.140">
    <property type="entry name" value="Nucleic acid-binding proteins"/>
    <property type="match status" value="1"/>
</dbReference>
<feature type="binding site" evidence="4">
    <location>
        <position position="256"/>
    </location>
    <ligand>
        <name>S-adenosyl-L-methionine</name>
        <dbReference type="ChEBI" id="CHEBI:59789"/>
    </ligand>
</feature>
<dbReference type="Proteomes" id="UP000008221">
    <property type="component" value="Chromosome"/>
</dbReference>
<name>A0LUQ8_ACIC1</name>
<evidence type="ECO:0000313" key="6">
    <source>
        <dbReference type="EMBL" id="ABK53168.1"/>
    </source>
</evidence>
<dbReference type="EMBL" id="CP000481">
    <property type="protein sequence ID" value="ABK53168.1"/>
    <property type="molecule type" value="Genomic_DNA"/>
</dbReference>
<dbReference type="PROSITE" id="PS01231">
    <property type="entry name" value="TRMA_2"/>
    <property type="match status" value="1"/>
</dbReference>
<feature type="active site" description="Nucleophile" evidence="4">
    <location>
        <position position="353"/>
    </location>
</feature>
<dbReference type="InterPro" id="IPR030391">
    <property type="entry name" value="MeTrfase_TrmA_CS"/>
</dbReference>
<dbReference type="Pfam" id="PF05958">
    <property type="entry name" value="tRNA_U5-meth_tr"/>
    <property type="match status" value="1"/>
</dbReference>
<dbReference type="STRING" id="351607.Acel_1396"/>
<keyword evidence="3 4" id="KW-0949">S-adenosyl-L-methionine</keyword>
<evidence type="ECO:0000256" key="1">
    <source>
        <dbReference type="ARBA" id="ARBA00022603"/>
    </source>
</evidence>
<dbReference type="Gene3D" id="3.40.50.150">
    <property type="entry name" value="Vaccinia Virus protein VP39"/>
    <property type="match status" value="2"/>
</dbReference>
<dbReference type="GO" id="GO:0070041">
    <property type="term" value="F:rRNA (uridine-C5-)-methyltransferase activity"/>
    <property type="evidence" value="ECO:0007669"/>
    <property type="project" value="TreeGrafter"/>
</dbReference>
<dbReference type="PANTHER" id="PTHR11061:SF30">
    <property type="entry name" value="TRNA (URACIL(54)-C(5))-METHYLTRANSFERASE"/>
    <property type="match status" value="1"/>
</dbReference>
<dbReference type="eggNOG" id="COG2265">
    <property type="taxonomic scope" value="Bacteria"/>
</dbReference>
<dbReference type="KEGG" id="ace:Acel_1396"/>